<proteinExistence type="predicted"/>
<accession>A0ABV4CM69</accession>
<name>A0ABV4CM69_9PSEU</name>
<evidence type="ECO:0000313" key="2">
    <source>
        <dbReference type="EMBL" id="MEY8042181.1"/>
    </source>
</evidence>
<dbReference type="Gene3D" id="3.40.1660.10">
    <property type="entry name" value="EreA-like (biosynthetic domain)"/>
    <property type="match status" value="1"/>
</dbReference>
<sequence length="190" mass="19370">MRPRGVSGGRVPRSRSLSRSGPQPAQRSHGREHALDPRTGGPGAGRRPQHAPATQPSFDGTDPVGSLLAPSLGEDLVIIGGTHTHGRLPSPNLAASAAERYAPAGEEPPPPPPQTLEAALDTAGFPAHLIALDAVSADVLAGATAIRAQGADQTLLVDLALRQAFDAVAHFQGISPVHGADDGDSTVVAR</sequence>
<dbReference type="SUPFAM" id="SSF159501">
    <property type="entry name" value="EreA/ChaN-like"/>
    <property type="match status" value="1"/>
</dbReference>
<feature type="region of interest" description="Disordered" evidence="1">
    <location>
        <begin position="1"/>
        <end position="66"/>
    </location>
</feature>
<organism evidence="2 3">
    <name type="scientific">Saccharopolyspora cebuensis</name>
    <dbReference type="NCBI Taxonomy" id="418759"/>
    <lineage>
        <taxon>Bacteria</taxon>
        <taxon>Bacillati</taxon>
        <taxon>Actinomycetota</taxon>
        <taxon>Actinomycetes</taxon>
        <taxon>Pseudonocardiales</taxon>
        <taxon>Pseudonocardiaceae</taxon>
        <taxon>Saccharopolyspora</taxon>
    </lineage>
</organism>
<feature type="compositionally biased region" description="Low complexity" evidence="1">
    <location>
        <begin position="9"/>
        <end position="22"/>
    </location>
</feature>
<keyword evidence="3" id="KW-1185">Reference proteome</keyword>
<reference evidence="2 3" key="1">
    <citation type="submission" date="2024-08" db="EMBL/GenBank/DDBJ databases">
        <title>Genome mining of Saccharopolyspora cebuensis PGLac3 from Nigerian medicinal plant.</title>
        <authorList>
            <person name="Ezeobiora C.E."/>
            <person name="Igbokwe N.H."/>
            <person name="Amin D.H."/>
            <person name="Mendie U.E."/>
        </authorList>
    </citation>
    <scope>NUCLEOTIDE SEQUENCE [LARGE SCALE GENOMIC DNA]</scope>
    <source>
        <strain evidence="2 3">PGLac3</strain>
    </source>
</reference>
<protein>
    <submittedName>
        <fullName evidence="2">Erythromycin esterase family protein</fullName>
    </submittedName>
</protein>
<gene>
    <name evidence="2" type="ORF">AB8O55_22440</name>
</gene>
<dbReference type="Proteomes" id="UP001564626">
    <property type="component" value="Unassembled WGS sequence"/>
</dbReference>
<dbReference type="Pfam" id="PF05139">
    <property type="entry name" value="Erythro_esteras"/>
    <property type="match status" value="1"/>
</dbReference>
<comment type="caution">
    <text evidence="2">The sequence shown here is derived from an EMBL/GenBank/DDBJ whole genome shotgun (WGS) entry which is preliminary data.</text>
</comment>
<evidence type="ECO:0000256" key="1">
    <source>
        <dbReference type="SAM" id="MobiDB-lite"/>
    </source>
</evidence>
<evidence type="ECO:0000313" key="3">
    <source>
        <dbReference type="Proteomes" id="UP001564626"/>
    </source>
</evidence>
<dbReference type="RefSeq" id="WP_369775326.1">
    <property type="nucleotide sequence ID" value="NZ_JBGEHV010000050.1"/>
</dbReference>
<dbReference type="InterPro" id="IPR007815">
    <property type="entry name" value="Emycin_Estase"/>
</dbReference>
<dbReference type="EMBL" id="JBGEHV010000050">
    <property type="protein sequence ID" value="MEY8042181.1"/>
    <property type="molecule type" value="Genomic_DNA"/>
</dbReference>